<dbReference type="Gene3D" id="3.30.530.20">
    <property type="match status" value="1"/>
</dbReference>
<dbReference type="CDD" id="cd07814">
    <property type="entry name" value="SRPBCC_CalC_Aha1-like"/>
    <property type="match status" value="1"/>
</dbReference>
<dbReference type="EMBL" id="JACYXZ010000004">
    <property type="protein sequence ID" value="MBD8870761.1"/>
    <property type="molecule type" value="Genomic_DNA"/>
</dbReference>
<evidence type="ECO:0000256" key="1">
    <source>
        <dbReference type="ARBA" id="ARBA00006817"/>
    </source>
</evidence>
<dbReference type="Proteomes" id="UP000616839">
    <property type="component" value="Unassembled WGS sequence"/>
</dbReference>
<dbReference type="InterPro" id="IPR034660">
    <property type="entry name" value="DinB/YfiT-like"/>
</dbReference>
<protein>
    <submittedName>
        <fullName evidence="3">TIGR03086 family protein</fullName>
    </submittedName>
</protein>
<reference evidence="3" key="1">
    <citation type="submission" date="2020-09" db="EMBL/GenBank/DDBJ databases">
        <title>Nocardioides sp. strain MJB4 16S ribosomal RNA gene Genome sequencing and assembly.</title>
        <authorList>
            <person name="Kim I."/>
        </authorList>
    </citation>
    <scope>NUCLEOTIDE SEQUENCE</scope>
    <source>
        <strain evidence="3">MJB4</strain>
    </source>
</reference>
<keyword evidence="4" id="KW-1185">Reference proteome</keyword>
<organism evidence="3 4">
    <name type="scientific">Nocardioides donggukensis</name>
    <dbReference type="NCBI Taxonomy" id="2774019"/>
    <lineage>
        <taxon>Bacteria</taxon>
        <taxon>Bacillati</taxon>
        <taxon>Actinomycetota</taxon>
        <taxon>Actinomycetes</taxon>
        <taxon>Propionibacteriales</taxon>
        <taxon>Nocardioidaceae</taxon>
        <taxon>Nocardioides</taxon>
    </lineage>
</organism>
<gene>
    <name evidence="3" type="ORF">IE331_14110</name>
</gene>
<comment type="caution">
    <text evidence="3">The sequence shown here is derived from an EMBL/GenBank/DDBJ whole genome shotgun (WGS) entry which is preliminary data.</text>
</comment>
<dbReference type="NCBIfam" id="TIGR03083">
    <property type="entry name" value="maleylpyruvate isomerase family mycothiol-dependent enzyme"/>
    <property type="match status" value="1"/>
</dbReference>
<dbReference type="Pfam" id="PF08327">
    <property type="entry name" value="AHSA1"/>
    <property type="match status" value="1"/>
</dbReference>
<dbReference type="InterPro" id="IPR017517">
    <property type="entry name" value="Maleyloyr_isom"/>
</dbReference>
<evidence type="ECO:0000313" key="3">
    <source>
        <dbReference type="EMBL" id="MBD8870761.1"/>
    </source>
</evidence>
<dbReference type="SUPFAM" id="SSF109854">
    <property type="entry name" value="DinB/YfiT-like putative metalloenzymes"/>
    <property type="match status" value="1"/>
</dbReference>
<evidence type="ECO:0000313" key="4">
    <source>
        <dbReference type="Proteomes" id="UP000616839"/>
    </source>
</evidence>
<dbReference type="InterPro" id="IPR017520">
    <property type="entry name" value="CHP03086"/>
</dbReference>
<accession>A0A927KAI8</accession>
<feature type="domain" description="Activator of Hsp90 ATPase homologue 1/2-like C-terminal" evidence="2">
    <location>
        <begin position="15"/>
        <end position="131"/>
    </location>
</feature>
<dbReference type="InterPro" id="IPR023393">
    <property type="entry name" value="START-like_dom_sf"/>
</dbReference>
<evidence type="ECO:0000259" key="2">
    <source>
        <dbReference type="Pfam" id="PF08327"/>
    </source>
</evidence>
<sequence>MSQTYTKSAVLPVGPDEAFALITEPERLRRWQTVSAAVDLRAGGGYRWTVTPGHIAAGTFREVEPGRRVVFGWGWEGSTELPPDASTVTVTVEPVDGGTRVTLEHADLTDQQAASHAEGWNHYLGRLETLAGSGDAGVDEWSTAPEHLDQLVAAEAALAVLQPVLRGLTDEDRTKPTPCSEFDCHGVAEHLFGSLVGLGSMAGVEVRNPETGSLENRVSVMADQAITGWRARGLDGSVPGPGGHEMPAGFAASILSIELLLHGWDFAQASGQKIEASEELVGYVRGLAEQIIPGSRSRGAFGDEVEPWSGASSLDSLAAYSGRTPVSVG</sequence>
<name>A0A927KAI8_9ACTN</name>
<dbReference type="SUPFAM" id="SSF55961">
    <property type="entry name" value="Bet v1-like"/>
    <property type="match status" value="1"/>
</dbReference>
<dbReference type="InterPro" id="IPR013538">
    <property type="entry name" value="ASHA1/2-like_C"/>
</dbReference>
<dbReference type="RefSeq" id="WP_192144107.1">
    <property type="nucleotide sequence ID" value="NZ_JACYXZ010000004.1"/>
</dbReference>
<dbReference type="NCBIfam" id="TIGR03086">
    <property type="entry name" value="TIGR03086 family metal-binding protein"/>
    <property type="match status" value="1"/>
</dbReference>
<comment type="similarity">
    <text evidence="1">Belongs to the AHA1 family.</text>
</comment>
<dbReference type="AlphaFoldDB" id="A0A927KAI8"/>
<proteinExistence type="inferred from homology"/>